<feature type="domain" description="HTH araC/xylS-type" evidence="1">
    <location>
        <begin position="221"/>
        <end position="319"/>
    </location>
</feature>
<dbReference type="InterPro" id="IPR052158">
    <property type="entry name" value="INH-QAR"/>
</dbReference>
<dbReference type="CDD" id="cd03138">
    <property type="entry name" value="GATase1_AraC_2"/>
    <property type="match status" value="1"/>
</dbReference>
<dbReference type="Pfam" id="PF12833">
    <property type="entry name" value="HTH_18"/>
    <property type="match status" value="1"/>
</dbReference>
<dbReference type="RefSeq" id="WP_114716028.1">
    <property type="nucleotide sequence ID" value="NZ_KZ857271.1"/>
</dbReference>
<protein>
    <submittedName>
        <fullName evidence="2">AraC family transcriptional regulator</fullName>
    </submittedName>
</protein>
<dbReference type="PANTHER" id="PTHR43130">
    <property type="entry name" value="ARAC-FAMILY TRANSCRIPTIONAL REGULATOR"/>
    <property type="match status" value="1"/>
</dbReference>
<dbReference type="AlphaFoldDB" id="A0A370KE53"/>
<comment type="caution">
    <text evidence="2">The sequence shown here is derived from an EMBL/GenBank/DDBJ whole genome shotgun (WGS) entry which is preliminary data.</text>
</comment>
<accession>A0A370KE53</accession>
<proteinExistence type="predicted"/>
<dbReference type="InterPro" id="IPR018060">
    <property type="entry name" value="HTH_AraC"/>
</dbReference>
<reference evidence="2 3" key="1">
    <citation type="submission" date="2017-03" db="EMBL/GenBank/DDBJ databases">
        <title>Genome analysis of Rhizobial strains effectives or ineffectives for nitrogen fixation isolated from bean seeds.</title>
        <authorList>
            <person name="Peralta H."/>
            <person name="Aguilar-Vera A."/>
            <person name="Mora Y."/>
            <person name="Vargas-Lagunas C."/>
            <person name="Girard L."/>
            <person name="Mora J."/>
        </authorList>
    </citation>
    <scope>NUCLEOTIDE SEQUENCE [LARGE SCALE GENOMIC DNA]</scope>
    <source>
        <strain evidence="2 3">CCGM3</strain>
    </source>
</reference>
<gene>
    <name evidence="2" type="ORF">B5K06_33340</name>
</gene>
<dbReference type="GO" id="GO:0043565">
    <property type="term" value="F:sequence-specific DNA binding"/>
    <property type="evidence" value="ECO:0007669"/>
    <property type="project" value="InterPro"/>
</dbReference>
<dbReference type="GO" id="GO:0003700">
    <property type="term" value="F:DNA-binding transcription factor activity"/>
    <property type="evidence" value="ECO:0007669"/>
    <property type="project" value="InterPro"/>
</dbReference>
<dbReference type="Proteomes" id="UP000254939">
    <property type="component" value="Unassembled WGS sequence"/>
</dbReference>
<dbReference type="EMBL" id="NAAC01000050">
    <property type="protein sequence ID" value="RDJ01866.1"/>
    <property type="molecule type" value="Genomic_DNA"/>
</dbReference>
<sequence length="322" mass="35479">MKIVVLAHNNVFDTGLAAVLDTLGTANELAELQSFPVPRFECVVAGVRDTVQTSLGLSVPVQPGGNIRRPDWVIVPALGTKMAEPLVGVLDGREAQDAAEQLRVWHGHGVRIGAACIGTFLLAESGLLSGHEATTAWWLGPLFRQRYPEVRLDEQRMLVPSGDVVTAGAAMGHLELALWLVRQTSPALADMVARYLLVDTRPSQAPYMIPMHLATADPLVQHFERWARGRLHEGFSLDVAADALHVSKRTLQRRMEAVLGKSPLSYFQDLRVERAVHLLRTSRKDMDAIAAEVGYADGVTLRTLIRRRLGRGVRELRIVYDP</sequence>
<evidence type="ECO:0000313" key="3">
    <source>
        <dbReference type="Proteomes" id="UP000254939"/>
    </source>
</evidence>
<evidence type="ECO:0000259" key="1">
    <source>
        <dbReference type="PROSITE" id="PS01124"/>
    </source>
</evidence>
<dbReference type="PANTHER" id="PTHR43130:SF11">
    <property type="entry name" value="TRANSCRIPTIONAL REGULATORY PROTEIN"/>
    <property type="match status" value="1"/>
</dbReference>
<dbReference type="OrthoDB" id="186587at2"/>
<dbReference type="SMART" id="SM00342">
    <property type="entry name" value="HTH_ARAC"/>
    <property type="match status" value="1"/>
</dbReference>
<name>A0A370KE53_9HYPH</name>
<dbReference type="Gene3D" id="1.10.10.60">
    <property type="entry name" value="Homeodomain-like"/>
    <property type="match status" value="1"/>
</dbReference>
<organism evidence="2 3">
    <name type="scientific">Rhizobium grahamii</name>
    <dbReference type="NCBI Taxonomy" id="1120045"/>
    <lineage>
        <taxon>Bacteria</taxon>
        <taxon>Pseudomonadati</taxon>
        <taxon>Pseudomonadota</taxon>
        <taxon>Alphaproteobacteria</taxon>
        <taxon>Hyphomicrobiales</taxon>
        <taxon>Rhizobiaceae</taxon>
        <taxon>Rhizobium/Agrobacterium group</taxon>
        <taxon>Rhizobium</taxon>
    </lineage>
</organism>
<evidence type="ECO:0000313" key="2">
    <source>
        <dbReference type="EMBL" id="RDJ01866.1"/>
    </source>
</evidence>
<dbReference type="SUPFAM" id="SSF52317">
    <property type="entry name" value="Class I glutamine amidotransferase-like"/>
    <property type="match status" value="1"/>
</dbReference>
<dbReference type="InterPro" id="IPR029062">
    <property type="entry name" value="Class_I_gatase-like"/>
</dbReference>
<dbReference type="PROSITE" id="PS01124">
    <property type="entry name" value="HTH_ARAC_FAMILY_2"/>
    <property type="match status" value="1"/>
</dbReference>
<dbReference type="Gene3D" id="3.40.50.880">
    <property type="match status" value="1"/>
</dbReference>